<keyword evidence="2" id="KW-0812">Transmembrane</keyword>
<feature type="transmembrane region" description="Helical" evidence="2">
    <location>
        <begin position="6"/>
        <end position="21"/>
    </location>
</feature>
<keyword evidence="4" id="KW-0378">Hydrolase</keyword>
<accession>A0ABV5F3W0</accession>
<evidence type="ECO:0000313" key="5">
    <source>
        <dbReference type="Proteomes" id="UP001589605"/>
    </source>
</evidence>
<feature type="region of interest" description="Disordered" evidence="1">
    <location>
        <begin position="330"/>
        <end position="361"/>
    </location>
</feature>
<reference evidence="4 5" key="1">
    <citation type="submission" date="2024-09" db="EMBL/GenBank/DDBJ databases">
        <authorList>
            <person name="Sun Q."/>
            <person name="Mori K."/>
        </authorList>
    </citation>
    <scope>NUCLEOTIDE SEQUENCE [LARGE SCALE GENOMIC DNA]</scope>
    <source>
        <strain evidence="4 5">CECT 8286</strain>
    </source>
</reference>
<feature type="domain" description="Endonuclease/exonuclease/phosphatase" evidence="3">
    <location>
        <begin position="104"/>
        <end position="310"/>
    </location>
</feature>
<feature type="compositionally biased region" description="Basic and acidic residues" evidence="1">
    <location>
        <begin position="344"/>
        <end position="355"/>
    </location>
</feature>
<dbReference type="Proteomes" id="UP001589605">
    <property type="component" value="Unassembled WGS sequence"/>
</dbReference>
<dbReference type="Pfam" id="PF03372">
    <property type="entry name" value="Exo_endo_phos"/>
    <property type="match status" value="1"/>
</dbReference>
<feature type="transmembrane region" description="Helical" evidence="2">
    <location>
        <begin position="33"/>
        <end position="53"/>
    </location>
</feature>
<dbReference type="Gene3D" id="3.60.10.10">
    <property type="entry name" value="Endonuclease/exonuclease/phosphatase"/>
    <property type="match status" value="1"/>
</dbReference>
<dbReference type="SUPFAM" id="SSF56219">
    <property type="entry name" value="DNase I-like"/>
    <property type="match status" value="1"/>
</dbReference>
<evidence type="ECO:0000259" key="3">
    <source>
        <dbReference type="Pfam" id="PF03372"/>
    </source>
</evidence>
<dbReference type="InterPro" id="IPR036691">
    <property type="entry name" value="Endo/exonu/phosph_ase_sf"/>
</dbReference>
<comment type="caution">
    <text evidence="4">The sequence shown here is derived from an EMBL/GenBank/DDBJ whole genome shotgun (WGS) entry which is preliminary data.</text>
</comment>
<gene>
    <name evidence="4" type="ORF">ACFFVB_12145</name>
</gene>
<evidence type="ECO:0000256" key="2">
    <source>
        <dbReference type="SAM" id="Phobius"/>
    </source>
</evidence>
<dbReference type="InterPro" id="IPR005135">
    <property type="entry name" value="Endo/exonuclease/phosphatase"/>
</dbReference>
<feature type="transmembrane region" description="Helical" evidence="2">
    <location>
        <begin position="59"/>
        <end position="81"/>
    </location>
</feature>
<keyword evidence="2" id="KW-0472">Membrane</keyword>
<dbReference type="EMBL" id="JBHMEZ010000012">
    <property type="protein sequence ID" value="MFB9053828.1"/>
    <property type="molecule type" value="Genomic_DNA"/>
</dbReference>
<keyword evidence="2" id="KW-1133">Transmembrane helix</keyword>
<keyword evidence="4" id="KW-0255">Endonuclease</keyword>
<keyword evidence="4" id="KW-0540">Nuclease</keyword>
<keyword evidence="5" id="KW-1185">Reference proteome</keyword>
<feature type="compositionally biased region" description="Acidic residues" evidence="1">
    <location>
        <begin position="334"/>
        <end position="343"/>
    </location>
</feature>
<proteinExistence type="predicted"/>
<sequence length="361" mass="41319">MMLAFYIFSGICILTSLLPLLPNQHWVFRVWEFGRIQLMIIQLLTLIAGTLLVSEKSTLFLITALLLVSVIIHNLIVLIPYTSLYGKKQKSDIPKASQSVSIISVNVYQFNKKYDKLLQLVKEVKPDILLTMESNQAWEDALSAIESDYPNYKKVALENTYGMHFYTKLPVKSLKLHHFISDDLPSIEARICLENDMRFTFFGIHPPPPSPTEEDTSRERDGELLALGKKILDTEGPVIVLGDFNNVAWAKSSILFRKTSKLIDPRIGRGFVSTYHAKYKLLRFPIDLCFHSPHIVIQDFKTLRYVGSDHLPLYCNFYISEKDDVLKEDLDSLDKEEEEEVEDMIEKGEAEKGSRPEVASE</sequence>
<protein>
    <submittedName>
        <fullName evidence="4">Endonuclease/exonuclease/phosphatase family protein</fullName>
    </submittedName>
</protein>
<dbReference type="GO" id="GO:0004519">
    <property type="term" value="F:endonuclease activity"/>
    <property type="evidence" value="ECO:0007669"/>
    <property type="project" value="UniProtKB-KW"/>
</dbReference>
<evidence type="ECO:0000313" key="4">
    <source>
        <dbReference type="EMBL" id="MFB9053828.1"/>
    </source>
</evidence>
<name>A0ABV5F3W0_9FLAO</name>
<dbReference type="RefSeq" id="WP_382383136.1">
    <property type="nucleotide sequence ID" value="NZ_JBHMEZ010000012.1"/>
</dbReference>
<evidence type="ECO:0000256" key="1">
    <source>
        <dbReference type="SAM" id="MobiDB-lite"/>
    </source>
</evidence>
<organism evidence="4 5">
    <name type="scientific">Formosa undariae</name>
    <dbReference type="NCBI Taxonomy" id="1325436"/>
    <lineage>
        <taxon>Bacteria</taxon>
        <taxon>Pseudomonadati</taxon>
        <taxon>Bacteroidota</taxon>
        <taxon>Flavobacteriia</taxon>
        <taxon>Flavobacteriales</taxon>
        <taxon>Flavobacteriaceae</taxon>
        <taxon>Formosa</taxon>
    </lineage>
</organism>